<gene>
    <name evidence="1" type="ORF">LXD69_12085</name>
</gene>
<protein>
    <submittedName>
        <fullName evidence="1">Uncharacterized protein</fullName>
    </submittedName>
</protein>
<proteinExistence type="predicted"/>
<reference evidence="1" key="2">
    <citation type="submission" date="2022-04" db="EMBL/GenBank/DDBJ databases">
        <title>Complete Genome Sequence of Flavobacterium sediminilitoris YSM-43, Isolated from a Tidal Sediment.</title>
        <authorList>
            <person name="Lee P.A."/>
        </authorList>
    </citation>
    <scope>NUCLEOTIDE SEQUENCE</scope>
    <source>
        <strain evidence="1">YSM-43</strain>
    </source>
</reference>
<evidence type="ECO:0000313" key="1">
    <source>
        <dbReference type="EMBL" id="UOX32775.1"/>
    </source>
</evidence>
<evidence type="ECO:0000313" key="2">
    <source>
        <dbReference type="Proteomes" id="UP000830454"/>
    </source>
</evidence>
<name>A0ABY4HIV6_9FLAO</name>
<accession>A0ABY4HIV6</accession>
<reference evidence="1" key="1">
    <citation type="submission" date="2021-12" db="EMBL/GenBank/DDBJ databases">
        <authorList>
            <person name="Cha I.-T."/>
            <person name="Lee K.-E."/>
            <person name="Park S.-J."/>
        </authorList>
    </citation>
    <scope>NUCLEOTIDE SEQUENCE</scope>
    <source>
        <strain evidence="1">YSM-43</strain>
    </source>
</reference>
<organism evidence="1 2">
    <name type="scientific">Flavobacterium sediminilitoris</name>
    <dbReference type="NCBI Taxonomy" id="2024526"/>
    <lineage>
        <taxon>Bacteria</taxon>
        <taxon>Pseudomonadati</taxon>
        <taxon>Bacteroidota</taxon>
        <taxon>Flavobacteriia</taxon>
        <taxon>Flavobacteriales</taxon>
        <taxon>Flavobacteriaceae</taxon>
        <taxon>Flavobacterium</taxon>
    </lineage>
</organism>
<keyword evidence="2" id="KW-1185">Reference proteome</keyword>
<dbReference type="EMBL" id="CP090145">
    <property type="protein sequence ID" value="UOX32775.1"/>
    <property type="molecule type" value="Genomic_DNA"/>
</dbReference>
<dbReference type="RefSeq" id="WP_246915612.1">
    <property type="nucleotide sequence ID" value="NZ_CP090145.1"/>
</dbReference>
<dbReference type="Proteomes" id="UP000830454">
    <property type="component" value="Chromosome"/>
</dbReference>
<sequence>MENKENLNDIIKGLTGYVSKPFKYTVSYFNGEQTYTEKFVVLTIGKEFTGNTSKGLDVIIDQVSTALGAAVGTATGGLGLALGPLTNIALHWIKDQIFNADGTITIMLANHYIGTKNGGIDPTFWPGGLETAHWEGIVNSIMVALNALGSKFDGKEELTYSENITVQGNYSEETNIPAVERVKEYFSNQEIFTRESISVNNFSNQNFYKMGLPTLVNNKGFETFLNESLGQMSISSSNVSTYGLSCLACKSVAYATAGVLVVMSAVALAEIVVTSSIVGSLASALGISPALALQCIRVAVNSIAFGASVVANEICSAAGFC</sequence>